<proteinExistence type="predicted"/>
<accession>A0A177WEF9</accession>
<dbReference type="GO" id="GO:0005200">
    <property type="term" value="F:structural constituent of cytoskeleton"/>
    <property type="evidence" value="ECO:0007669"/>
    <property type="project" value="TreeGrafter"/>
</dbReference>
<feature type="coiled-coil region" evidence="1">
    <location>
        <begin position="550"/>
        <end position="725"/>
    </location>
</feature>
<protein>
    <recommendedName>
        <fullName evidence="4">Hyaluronan-mediated motility receptor C-terminal domain-containing protein</fullName>
    </recommendedName>
</protein>
<reference evidence="2 3" key="1">
    <citation type="submission" date="2006-10" db="EMBL/GenBank/DDBJ databases">
        <title>The Genome Sequence of Batrachochytrium dendrobatidis JEL423.</title>
        <authorList>
            <consortium name="The Broad Institute Genome Sequencing Platform"/>
            <person name="Birren B."/>
            <person name="Lander E."/>
            <person name="Galagan J."/>
            <person name="Cuomo C."/>
            <person name="Devon K."/>
            <person name="Jaffe D."/>
            <person name="Butler J."/>
            <person name="Alvarez P."/>
            <person name="Gnerre S."/>
            <person name="Grabherr M."/>
            <person name="Kleber M."/>
            <person name="Mauceli E."/>
            <person name="Brockman W."/>
            <person name="Young S."/>
            <person name="LaButti K."/>
            <person name="Sykes S."/>
            <person name="DeCaprio D."/>
            <person name="Crawford M."/>
            <person name="Koehrsen M."/>
            <person name="Engels R."/>
            <person name="Montgomery P."/>
            <person name="Pearson M."/>
            <person name="Howarth C."/>
            <person name="Larson L."/>
            <person name="White J."/>
            <person name="O'Leary S."/>
            <person name="Kodira C."/>
            <person name="Zeng Q."/>
            <person name="Yandava C."/>
            <person name="Alvarado L."/>
            <person name="Longcore J."/>
            <person name="James T."/>
        </authorList>
    </citation>
    <scope>NUCLEOTIDE SEQUENCE [LARGE SCALE GENOMIC DNA]</scope>
    <source>
        <strain evidence="2 3">JEL423</strain>
    </source>
</reference>
<dbReference type="PANTHER" id="PTHR47357:SF1">
    <property type="entry name" value="SPINDLE POLE BODY COMPONENT 110"/>
    <property type="match status" value="1"/>
</dbReference>
<gene>
    <name evidence="2" type="ORF">BDEG_22130</name>
</gene>
<evidence type="ECO:0000313" key="2">
    <source>
        <dbReference type="EMBL" id="OAJ38176.1"/>
    </source>
</evidence>
<keyword evidence="1" id="KW-0175">Coiled coil</keyword>
<evidence type="ECO:0000313" key="3">
    <source>
        <dbReference type="Proteomes" id="UP000077115"/>
    </source>
</evidence>
<dbReference type="Proteomes" id="UP000077115">
    <property type="component" value="Unassembled WGS sequence"/>
</dbReference>
<feature type="coiled-coil region" evidence="1">
    <location>
        <begin position="1178"/>
        <end position="1290"/>
    </location>
</feature>
<dbReference type="STRING" id="403673.A0A177WEF9"/>
<reference evidence="2 3" key="2">
    <citation type="submission" date="2016-05" db="EMBL/GenBank/DDBJ databases">
        <title>Lineage-specific infection strategies underlie the spectrum of fungal disease in amphibians.</title>
        <authorList>
            <person name="Cuomo C.A."/>
            <person name="Farrer R.A."/>
            <person name="James T."/>
            <person name="Longcore J."/>
            <person name="Birren B."/>
        </authorList>
    </citation>
    <scope>NUCLEOTIDE SEQUENCE [LARGE SCALE GENOMIC DNA]</scope>
    <source>
        <strain evidence="2 3">JEL423</strain>
    </source>
</reference>
<feature type="coiled-coil region" evidence="1">
    <location>
        <begin position="1440"/>
        <end position="1523"/>
    </location>
</feature>
<feature type="coiled-coil region" evidence="1">
    <location>
        <begin position="1327"/>
        <end position="1361"/>
    </location>
</feature>
<organism evidence="2 3">
    <name type="scientific">Batrachochytrium dendrobatidis (strain JEL423)</name>
    <dbReference type="NCBI Taxonomy" id="403673"/>
    <lineage>
        <taxon>Eukaryota</taxon>
        <taxon>Fungi</taxon>
        <taxon>Fungi incertae sedis</taxon>
        <taxon>Chytridiomycota</taxon>
        <taxon>Chytridiomycota incertae sedis</taxon>
        <taxon>Chytridiomycetes</taxon>
        <taxon>Rhizophydiales</taxon>
        <taxon>Rhizophydiales incertae sedis</taxon>
        <taxon>Batrachochytrium</taxon>
    </lineage>
</organism>
<dbReference type="PANTHER" id="PTHR47357">
    <property type="entry name" value="COP1-INTERACTIVE PROTEIN 1"/>
    <property type="match status" value="1"/>
</dbReference>
<evidence type="ECO:0000256" key="1">
    <source>
        <dbReference type="SAM" id="Coils"/>
    </source>
</evidence>
<feature type="coiled-coil region" evidence="1">
    <location>
        <begin position="1586"/>
        <end position="1620"/>
    </location>
</feature>
<dbReference type="EMBL" id="DS022301">
    <property type="protein sequence ID" value="OAJ38176.1"/>
    <property type="molecule type" value="Genomic_DNA"/>
</dbReference>
<feature type="coiled-coil region" evidence="1">
    <location>
        <begin position="121"/>
        <end position="332"/>
    </location>
</feature>
<feature type="coiled-coil region" evidence="1">
    <location>
        <begin position="976"/>
        <end position="1041"/>
    </location>
</feature>
<dbReference type="OrthoDB" id="419631at2759"/>
<feature type="coiled-coil region" evidence="1">
    <location>
        <begin position="365"/>
        <end position="481"/>
    </location>
</feature>
<dbReference type="GO" id="GO:0005856">
    <property type="term" value="C:cytoskeleton"/>
    <property type="evidence" value="ECO:0007669"/>
    <property type="project" value="TreeGrafter"/>
</dbReference>
<sequence>MADRIQKSETQLQLVIKEKASLMSQTLLKDKTLHELQYQEQTLKIQLEKSEKNNAALLEKAQQLAPLKRKLEDTEKQQMRVKTHADRKIVHENETLVMQVQKLKTELDSTLSIKDSMSSTIQSLKTENRDFRESINGLNATIQNTKDIHDVDLRRWRDERAEYEKRITQLSEKLVTEKADFAEIIKGVKTSESNAREAANSASVSLERQRNAYLQRIAQLEGDLDIVERSVVDKTKTIETMVDKSRAMQESYQARLAELTAKAERSERVTLLEHEMQQLEAKYKRDVKGLEIIVTEAVTGRDEERQRLESKIKTITQQLTQLEAEHREATHSYISTIDAKTNLVQAKVTEVKELTLLLETTKAHAEELQFSKEDLAQTVASLKTQMKSHTESAETTRHKLETKIQSHLNDMAQLHNQITELKQTLHTTIGRHKTDVAHAQEVREQLTQKLSDMERAHASECSQFKHKVSSLERQIGDLQEQLGVSTQRLVLVGNEHDEVSGKLQQRVNILEKEMTALIADKDAKEVMFTKTKAEMNRQMDALRVCLDQDTTKFQERIDSLNAELEESTTRTMNLEAENARLQQTCHQLENFSKAEKSELRTRLESAEKRINDKSAEMSRLSSHIDTIENENKVLVKQLDDVRMSHLDDTEQLNRCMAELQDDLKKANSQLEYADSASKRLQTIIDNRDHSLVEAGVELSTAKANIAELTLELNKSRQSIDALKKDFSRAELVHADDGDKARLECKQMQHKLDEAISYGQKLELDLQCVQNTRDQLQSEIESLQDKVKLAQKEAVTQHELVMSTLAERDNTHALLGEVENRAATLQQQIKSLLDEMKQVKDDHYIEVDRLRTSHSDAIDEIETRLRHCQTTIESLRDQVAARDVELTKMGASSDAIELKYHVCVQELEDTREQLSSIKLELETAQTTLSVTKESLETQTAKYLKLDIENSKNLQVVESTRSELACVESVLTDTKQCVVKLELERDALTDDIRAKDEQISVLEMSVRETETRITALKEHVRELESEQNKLQDRLDQATLLKKEFVQRENELTKQIHNELEPCIKALELQVSEKTISLSKLSSQMHDENIKAKEAQFELEQRLAAVTAEREKLDVAFCDLNKQVAESETNARISREKADSFECALKTSDIEHQQALEKQQQELAETVEMHSKSFADMTCQRDSIQSKLDKVVRENEDIRKAMDKTIVEMQREHVDLKEKLTVTLDSLDMIRSSRDTLQSELDALKQTSQTQIDLFEAKLAASESSLSEQTKAISSLETELASKQNELAALHDEHVSLSRTFEFKSKEFASTLEQMNSKNAAQARTIKFHIAEQERLESEKNQEVAQLQEKLAHHAAKMTQLEVDLELAHKEMSTQQSLIVKNEGRLANESKHFEASVQELTTKLAVKTTRAKELESRLVSVTDELSIVQLRHDNLVDSRNFEIKQVKNQYEVALNELTQLKKKYNDAVALSQKSTRLENDLEMMTEKKKQLQTKLDEYESKSRLERDVLASKLDETNQKFAEQEERCIQMRILLEDSERIKEEMQASFDASLKMLQVRGSLNEAETKKIGELNAELFGHANNLQKIKHLSQIKEENIKLKTRSAKAEQDRDRLKERVISLERELDALRPLGGIAKRITVSKNKTFGGPKFNTSHYHASGSNATIPRTGGMQPDLVEISFFKQQNP</sequence>
<name>A0A177WEF9_BATDL</name>
<evidence type="ECO:0008006" key="4">
    <source>
        <dbReference type="Google" id="ProtNLM"/>
    </source>
</evidence>
<dbReference type="VEuPathDB" id="FungiDB:BDEG_22130"/>
<feature type="coiled-coil region" evidence="1">
    <location>
        <begin position="33"/>
        <end position="60"/>
    </location>
</feature>
<feature type="coiled-coil region" evidence="1">
    <location>
        <begin position="758"/>
        <end position="877"/>
    </location>
</feature>